<name>A0A9D7SWD1_9BACT</name>
<dbReference type="EMBL" id="JADKGY010000019">
    <property type="protein sequence ID" value="MBK9983369.1"/>
    <property type="molecule type" value="Genomic_DNA"/>
</dbReference>
<organism evidence="1 2">
    <name type="scientific">Candidatus Opimibacter skivensis</name>
    <dbReference type="NCBI Taxonomy" id="2982028"/>
    <lineage>
        <taxon>Bacteria</taxon>
        <taxon>Pseudomonadati</taxon>
        <taxon>Bacteroidota</taxon>
        <taxon>Saprospiria</taxon>
        <taxon>Saprospirales</taxon>
        <taxon>Saprospiraceae</taxon>
        <taxon>Candidatus Opimibacter</taxon>
    </lineage>
</organism>
<dbReference type="AlphaFoldDB" id="A0A9D7SWD1"/>
<evidence type="ECO:0000313" key="1">
    <source>
        <dbReference type="EMBL" id="MBK9983369.1"/>
    </source>
</evidence>
<sequence length="81" mass="9303">MKTIDINTTLIEGYMEMLDNLSPGNKLDLISKLTLSVKTDLTDRKKSFYKAFGAWDSKQSADDIIKDIRSSRTFNRQIENL</sequence>
<gene>
    <name evidence="1" type="ORF">IPP15_13435</name>
</gene>
<proteinExistence type="predicted"/>
<accession>A0A9D7SWD1</accession>
<reference evidence="1 2" key="1">
    <citation type="submission" date="2020-10" db="EMBL/GenBank/DDBJ databases">
        <title>Connecting structure to function with the recovery of over 1000 high-quality activated sludge metagenome-assembled genomes encoding full-length rRNA genes using long-read sequencing.</title>
        <authorList>
            <person name="Singleton C.M."/>
            <person name="Petriglieri F."/>
            <person name="Kristensen J.M."/>
            <person name="Kirkegaard R.H."/>
            <person name="Michaelsen T.Y."/>
            <person name="Andersen M.H."/>
            <person name="Karst S.M."/>
            <person name="Dueholm M.S."/>
            <person name="Nielsen P.H."/>
            <person name="Albertsen M."/>
        </authorList>
    </citation>
    <scope>NUCLEOTIDE SEQUENCE [LARGE SCALE GENOMIC DNA]</scope>
    <source>
        <strain evidence="1">Ribe_18-Q3-R11-54_MAXAC.273</strain>
    </source>
</reference>
<comment type="caution">
    <text evidence="1">The sequence shown here is derived from an EMBL/GenBank/DDBJ whole genome shotgun (WGS) entry which is preliminary data.</text>
</comment>
<dbReference type="Proteomes" id="UP000808337">
    <property type="component" value="Unassembled WGS sequence"/>
</dbReference>
<evidence type="ECO:0000313" key="2">
    <source>
        <dbReference type="Proteomes" id="UP000808337"/>
    </source>
</evidence>
<evidence type="ECO:0008006" key="3">
    <source>
        <dbReference type="Google" id="ProtNLM"/>
    </source>
</evidence>
<protein>
    <recommendedName>
        <fullName evidence="3">Antitoxin</fullName>
    </recommendedName>
</protein>